<evidence type="ECO:0000313" key="2">
    <source>
        <dbReference type="Proteomes" id="UP000032735"/>
    </source>
</evidence>
<dbReference type="RefSeq" id="WP_052708246.1">
    <property type="nucleotide sequence ID" value="NZ_FO704551.1"/>
</dbReference>
<accession>A0A068R038</accession>
<sequence>MIIKTHLLRSVLALTDKKDIRTYCQGIHITSKHIEATDGRAILRLEHGEKYQEDTDIFVIFRTNKIPKEAINTELNFSNNFPAAWHRDTENEFIGRNNVDVVQYEYPNISRHTDATLSSKKSNAIPYIHVRYLNLLSKIFPEKEFAVQLEPTGMASVCRFKFTKEIKEKYGNPDFIVMPVRVKE</sequence>
<dbReference type="EMBL" id="FO704551">
    <property type="protein sequence ID" value="CDG20657.1"/>
    <property type="molecule type" value="Genomic_DNA"/>
</dbReference>
<evidence type="ECO:0000313" key="1">
    <source>
        <dbReference type="EMBL" id="CDG20657.1"/>
    </source>
</evidence>
<organism evidence="1 2">
    <name type="scientific">Xenorhabdus poinarii G6</name>
    <dbReference type="NCBI Taxonomy" id="1354304"/>
    <lineage>
        <taxon>Bacteria</taxon>
        <taxon>Pseudomonadati</taxon>
        <taxon>Pseudomonadota</taxon>
        <taxon>Gammaproteobacteria</taxon>
        <taxon>Enterobacterales</taxon>
        <taxon>Morganellaceae</taxon>
        <taxon>Xenorhabdus</taxon>
    </lineage>
</organism>
<dbReference type="STRING" id="1354304.XPG1_1002"/>
<protein>
    <submittedName>
        <fullName evidence="1">Uncharacterized protein</fullName>
    </submittedName>
</protein>
<dbReference type="HOGENOM" id="CLU_123767_0_0_6"/>
<dbReference type="KEGG" id="xpo:XPG1_1002"/>
<name>A0A068R038_9GAMM</name>
<dbReference type="Proteomes" id="UP000032735">
    <property type="component" value="Chromosome"/>
</dbReference>
<dbReference type="AlphaFoldDB" id="A0A068R038"/>
<dbReference type="OrthoDB" id="6630181at2"/>
<proteinExistence type="predicted"/>
<reference evidence="1 2" key="1">
    <citation type="submission" date="2013-07" db="EMBL/GenBank/DDBJ databases">
        <authorList>
            <person name="Genoscope - CEA"/>
        </authorList>
    </citation>
    <scope>NUCLEOTIDE SEQUENCE [LARGE SCALE GENOMIC DNA]</scope>
    <source>
        <strain evidence="1 2">G6</strain>
    </source>
</reference>
<gene>
    <name evidence="1" type="ORF">XPG1_1002</name>
</gene>
<keyword evidence="2" id="KW-1185">Reference proteome</keyword>